<accession>A0A4P7LJ38</accession>
<dbReference type="KEGG" id="cox:E0W60_34215"/>
<reference evidence="2 3" key="1">
    <citation type="submission" date="2019-03" db="EMBL/GenBank/DDBJ databases">
        <title>Efficiently degradation of phenoxyalkanoic acid herbicides by Cupriavidus oxalaticus strain X32.</title>
        <authorList>
            <person name="Sheng X."/>
        </authorList>
    </citation>
    <scope>NUCLEOTIDE SEQUENCE [LARGE SCALE GENOMIC DNA]</scope>
    <source>
        <strain evidence="2 3">X32</strain>
        <plasmid evidence="2 3">unnamed3</plasmid>
    </source>
</reference>
<keyword evidence="1" id="KW-0812">Transmembrane</keyword>
<keyword evidence="1" id="KW-0472">Membrane</keyword>
<organism evidence="2 3">
    <name type="scientific">Cupriavidus oxalaticus</name>
    <dbReference type="NCBI Taxonomy" id="96344"/>
    <lineage>
        <taxon>Bacteria</taxon>
        <taxon>Pseudomonadati</taxon>
        <taxon>Pseudomonadota</taxon>
        <taxon>Betaproteobacteria</taxon>
        <taxon>Burkholderiales</taxon>
        <taxon>Burkholderiaceae</taxon>
        <taxon>Cupriavidus</taxon>
    </lineage>
</organism>
<keyword evidence="1" id="KW-1133">Transmembrane helix</keyword>
<evidence type="ECO:0008006" key="4">
    <source>
        <dbReference type="Google" id="ProtNLM"/>
    </source>
</evidence>
<dbReference type="EMBL" id="CP038638">
    <property type="protein sequence ID" value="QBY56166.1"/>
    <property type="molecule type" value="Genomic_DNA"/>
</dbReference>
<proteinExistence type="predicted"/>
<dbReference type="RefSeq" id="WP_135707331.1">
    <property type="nucleotide sequence ID" value="NZ_CP038638.1"/>
</dbReference>
<dbReference type="AlphaFoldDB" id="A0A4P7LJ38"/>
<name>A0A4P7LJ38_9BURK</name>
<sequence>MASVLKGVVAALGGWKGYAMVFAFGALLAGAGVWNWQANAYERQLSERGRELAELRATHAGELAAAADLARDWQGRYRESERNAGLARDNTWAQARKEADDEKMAVAAALAEVSRWHSPAVPRHP</sequence>
<evidence type="ECO:0000313" key="2">
    <source>
        <dbReference type="EMBL" id="QBY56166.1"/>
    </source>
</evidence>
<geneLocation type="plasmid" evidence="2">
    <name>unnamed3</name>
</geneLocation>
<dbReference type="Proteomes" id="UP000295294">
    <property type="component" value="Plasmid unnamed3"/>
</dbReference>
<evidence type="ECO:0000313" key="3">
    <source>
        <dbReference type="Proteomes" id="UP000295294"/>
    </source>
</evidence>
<gene>
    <name evidence="2" type="ORF">E0W60_34215</name>
</gene>
<evidence type="ECO:0000256" key="1">
    <source>
        <dbReference type="SAM" id="Phobius"/>
    </source>
</evidence>
<keyword evidence="2" id="KW-0614">Plasmid</keyword>
<protein>
    <recommendedName>
        <fullName evidence="4">Chemotaxis protein</fullName>
    </recommendedName>
</protein>
<feature type="transmembrane region" description="Helical" evidence="1">
    <location>
        <begin position="15"/>
        <end position="36"/>
    </location>
</feature>